<proteinExistence type="predicted"/>
<reference evidence="1" key="1">
    <citation type="submission" date="2010-05" db="EMBL/GenBank/DDBJ databases">
        <authorList>
            <person name="Muzny D."/>
            <person name="Qin X."/>
            <person name="Buhay C."/>
            <person name="Dugan-Rocha S."/>
            <person name="Ding Y."/>
            <person name="Chen G."/>
            <person name="Hawes A."/>
            <person name="Holder M."/>
            <person name="Jhangiani S."/>
            <person name="Johnson A."/>
            <person name="Khan Z."/>
            <person name="Li Z."/>
            <person name="Liu W."/>
            <person name="Liu X."/>
            <person name="Perez L."/>
            <person name="Shen H."/>
            <person name="Wang Q."/>
            <person name="Watt J."/>
            <person name="Xi L."/>
            <person name="Xin Y."/>
            <person name="Zhou J."/>
            <person name="Deng J."/>
            <person name="Jiang H."/>
            <person name="Liu Y."/>
            <person name="Qu J."/>
            <person name="Song X.-Z."/>
            <person name="Zhang L."/>
            <person name="Villasana D."/>
            <person name="Johnson A."/>
            <person name="Liu J."/>
            <person name="Liyanage D."/>
            <person name="Lorensuhewa L."/>
            <person name="Robinson T."/>
            <person name="Song A."/>
            <person name="Song B.-B."/>
            <person name="Dinh H."/>
            <person name="Thornton R."/>
            <person name="Coyle M."/>
            <person name="Francisco L."/>
            <person name="Jackson L."/>
            <person name="Javaid M."/>
            <person name="Korchina V."/>
            <person name="Kovar C."/>
            <person name="Mata R."/>
            <person name="Mathew T."/>
            <person name="Ngo R."/>
            <person name="Nguyen L."/>
            <person name="Nguyen N."/>
            <person name="Okwuonu G."/>
            <person name="Ongeri F."/>
            <person name="Pham C."/>
            <person name="Simmons D."/>
            <person name="Wilczek-Boney K."/>
            <person name="Hale W."/>
            <person name="Jakkamsetti A."/>
            <person name="Pham P."/>
            <person name="Ruth R."/>
            <person name="San Lucas F."/>
            <person name="Warren J."/>
            <person name="Zhang J."/>
            <person name="Zhao Z."/>
            <person name="Zhou C."/>
            <person name="Zhu D."/>
            <person name="Lee S."/>
            <person name="Bess C."/>
            <person name="Blankenburg K."/>
            <person name="Forbes L."/>
            <person name="Fu Q."/>
            <person name="Gubbala S."/>
            <person name="Hirani K."/>
            <person name="Jayaseelan J.C."/>
            <person name="Lara F."/>
            <person name="Munidasa M."/>
            <person name="Palculict T."/>
            <person name="Patil S."/>
            <person name="Pu L.-L."/>
            <person name="Saada N."/>
            <person name="Tang L."/>
            <person name="Weissenberger G."/>
            <person name="Zhu Y."/>
            <person name="Hemphill L."/>
            <person name="Shang Y."/>
            <person name="Youmans B."/>
            <person name="Ayvaz T."/>
            <person name="Ross M."/>
            <person name="Santibanez J."/>
            <person name="Aqrawi P."/>
            <person name="Gross S."/>
            <person name="Joshi V."/>
            <person name="Fowler G."/>
            <person name="Nazareth L."/>
            <person name="Reid J."/>
            <person name="Worley K."/>
            <person name="Petrosino J."/>
            <person name="Highlander S."/>
            <person name="Gibbs R."/>
        </authorList>
    </citation>
    <scope>NUCLEOTIDE SEQUENCE [LARGE SCALE GENOMIC DNA]</scope>
    <source>
        <strain evidence="1">ATCC 53516</strain>
    </source>
</reference>
<accession>D6S9R7</accession>
<dbReference type="STRING" id="525282.HMPREF0391_11203"/>
<dbReference type="InterPro" id="IPR011067">
    <property type="entry name" value="Plasmid_toxin/cell-grow_inhib"/>
</dbReference>
<dbReference type="Gene3D" id="2.30.30.110">
    <property type="match status" value="1"/>
</dbReference>
<dbReference type="OrthoDB" id="2990138at2"/>
<dbReference type="HOGENOM" id="CLU_160372_0_0_9"/>
<dbReference type="EMBL" id="ACHM02000002">
    <property type="protein sequence ID" value="EFH93545.1"/>
    <property type="molecule type" value="Genomic_DNA"/>
</dbReference>
<name>D6S9R7_FINMA</name>
<gene>
    <name evidence="1" type="ORF">HMPREF0391_11203</name>
</gene>
<dbReference type="eggNOG" id="ENOG50330QB">
    <property type="taxonomic scope" value="Bacteria"/>
</dbReference>
<dbReference type="RefSeq" id="WP_002836027.1">
    <property type="nucleotide sequence ID" value="NZ_CM000955.1"/>
</dbReference>
<evidence type="ECO:0000313" key="1">
    <source>
        <dbReference type="EMBL" id="EFH93545.1"/>
    </source>
</evidence>
<sequence>MNNSSKEWSIYKVRFPYYNSKTNRIDYKSRPFLIIKEADNKFPKDYNALPVSKITDRSRRHVKYDVAINKNDYPNLNLTQPISFIRIHKMQTINEKDLYAAIVTDIDAEYPDLVANIKLLIEEYYTNFK</sequence>
<dbReference type="AlphaFoldDB" id="D6S9R7"/>
<organism evidence="1">
    <name type="scientific">Finegoldia magna ATCC 53516</name>
    <dbReference type="NCBI Taxonomy" id="525282"/>
    <lineage>
        <taxon>Bacteria</taxon>
        <taxon>Bacillati</taxon>
        <taxon>Bacillota</taxon>
        <taxon>Tissierellia</taxon>
        <taxon>Tissierellales</taxon>
        <taxon>Peptoniphilaceae</taxon>
        <taxon>Finegoldia</taxon>
    </lineage>
</organism>
<evidence type="ECO:0008006" key="2">
    <source>
        <dbReference type="Google" id="ProtNLM"/>
    </source>
</evidence>
<dbReference type="Proteomes" id="UP000004063">
    <property type="component" value="Chromosome"/>
</dbReference>
<protein>
    <recommendedName>
        <fullName evidence="2">Toxin-antitoxin system, toxin component, MazF family</fullName>
    </recommendedName>
</protein>
<comment type="caution">
    <text evidence="1">The sequence shown here is derived from an EMBL/GenBank/DDBJ whole genome shotgun (WGS) entry which is preliminary data.</text>
</comment>